<keyword evidence="3" id="KW-1185">Reference proteome</keyword>
<proteinExistence type="predicted"/>
<reference evidence="2" key="1">
    <citation type="submission" date="2023-07" db="EMBL/GenBank/DDBJ databases">
        <title>Sequencing the genomes of 1000 actinobacteria strains.</title>
        <authorList>
            <person name="Klenk H.-P."/>
        </authorList>
    </citation>
    <scope>NUCLEOTIDE SEQUENCE</scope>
    <source>
        <strain evidence="2">DSM 107476</strain>
    </source>
</reference>
<accession>A0ABU1ZV81</accession>
<evidence type="ECO:0000313" key="3">
    <source>
        <dbReference type="Proteomes" id="UP001180840"/>
    </source>
</evidence>
<dbReference type="CDD" id="cd11614">
    <property type="entry name" value="SAF_CpaB_FlgA_like"/>
    <property type="match status" value="1"/>
</dbReference>
<feature type="domain" description="SAF" evidence="1">
    <location>
        <begin position="57"/>
        <end position="119"/>
    </location>
</feature>
<protein>
    <submittedName>
        <fullName evidence="2">Flp pilus assembly protein CpaB</fullName>
    </submittedName>
</protein>
<evidence type="ECO:0000313" key="2">
    <source>
        <dbReference type="EMBL" id="MDR7328838.1"/>
    </source>
</evidence>
<sequence>MTLTFLRRGPGSSVLPVWTRPAGPGHHRSVALRRAASLALLAAALLVAVTGARDRGPSVLVFAEDLEAGQILGPEHLDTVTFPEALAPSAALSAADEAVGLAITAAATAGEPVTGARLLDARLVEALAGPDATLVPVTLADSEVTALLTHGDTVSIVTVSDDPGASGPRVVAEGARVVAAGEQSTGSPDTVLVALDAESGLVVAAASLSHPLAVVLTRAPLP</sequence>
<evidence type="ECO:0000259" key="1">
    <source>
        <dbReference type="SMART" id="SM00858"/>
    </source>
</evidence>
<gene>
    <name evidence="2" type="ORF">J2S39_000514</name>
</gene>
<dbReference type="InterPro" id="IPR013974">
    <property type="entry name" value="SAF"/>
</dbReference>
<name>A0ABU1ZV81_9CORY</name>
<comment type="caution">
    <text evidence="2">The sequence shown here is derived from an EMBL/GenBank/DDBJ whole genome shotgun (WGS) entry which is preliminary data.</text>
</comment>
<dbReference type="SMART" id="SM00858">
    <property type="entry name" value="SAF"/>
    <property type="match status" value="1"/>
</dbReference>
<organism evidence="2 3">
    <name type="scientific">Corynebacterium guangdongense</name>
    <dbReference type="NCBI Taxonomy" id="1783348"/>
    <lineage>
        <taxon>Bacteria</taxon>
        <taxon>Bacillati</taxon>
        <taxon>Actinomycetota</taxon>
        <taxon>Actinomycetes</taxon>
        <taxon>Mycobacteriales</taxon>
        <taxon>Corynebacteriaceae</taxon>
        <taxon>Corynebacterium</taxon>
    </lineage>
</organism>
<dbReference type="Pfam" id="PF08666">
    <property type="entry name" value="SAF"/>
    <property type="match status" value="1"/>
</dbReference>
<dbReference type="Proteomes" id="UP001180840">
    <property type="component" value="Unassembled WGS sequence"/>
</dbReference>
<dbReference type="RefSeq" id="WP_290197830.1">
    <property type="nucleotide sequence ID" value="NZ_CP047654.1"/>
</dbReference>
<dbReference type="EMBL" id="JAVDXZ010000001">
    <property type="protein sequence ID" value="MDR7328838.1"/>
    <property type="molecule type" value="Genomic_DNA"/>
</dbReference>